<keyword evidence="3" id="KW-1185">Reference proteome</keyword>
<feature type="region of interest" description="Disordered" evidence="1">
    <location>
        <begin position="1"/>
        <end position="21"/>
    </location>
</feature>
<gene>
    <name evidence="2" type="ORF">C900_00756</name>
</gene>
<evidence type="ECO:0000256" key="1">
    <source>
        <dbReference type="SAM" id="MobiDB-lite"/>
    </source>
</evidence>
<accession>L8JVI4</accession>
<dbReference type="Proteomes" id="UP000011135">
    <property type="component" value="Unassembled WGS sequence"/>
</dbReference>
<dbReference type="EMBL" id="AMZN01000014">
    <property type="protein sequence ID" value="ELR72795.1"/>
    <property type="molecule type" value="Genomic_DNA"/>
</dbReference>
<reference evidence="2 3" key="1">
    <citation type="submission" date="2012-12" db="EMBL/GenBank/DDBJ databases">
        <title>Genome assembly of Fulvivirga imtechensis AK7.</title>
        <authorList>
            <person name="Nupur N."/>
            <person name="Khatri I."/>
            <person name="Kumar R."/>
            <person name="Subramanian S."/>
            <person name="Pinnaka A."/>
        </authorList>
    </citation>
    <scope>NUCLEOTIDE SEQUENCE [LARGE SCALE GENOMIC DNA]</scope>
    <source>
        <strain evidence="2 3">AK7</strain>
    </source>
</reference>
<evidence type="ECO:0000313" key="3">
    <source>
        <dbReference type="Proteomes" id="UP000011135"/>
    </source>
</evidence>
<comment type="caution">
    <text evidence="2">The sequence shown here is derived from an EMBL/GenBank/DDBJ whole genome shotgun (WGS) entry which is preliminary data.</text>
</comment>
<evidence type="ECO:0000313" key="2">
    <source>
        <dbReference type="EMBL" id="ELR72795.1"/>
    </source>
</evidence>
<sequence>MASANGFGRQRNTISSRPFRQLSLSMKSTKKLLATSE</sequence>
<proteinExistence type="predicted"/>
<dbReference type="AlphaFoldDB" id="L8JVI4"/>
<name>L8JVI4_9BACT</name>
<dbReference type="STRING" id="1237149.C900_00756"/>
<organism evidence="2 3">
    <name type="scientific">Fulvivirga imtechensis AK7</name>
    <dbReference type="NCBI Taxonomy" id="1237149"/>
    <lineage>
        <taxon>Bacteria</taxon>
        <taxon>Pseudomonadati</taxon>
        <taxon>Bacteroidota</taxon>
        <taxon>Cytophagia</taxon>
        <taxon>Cytophagales</taxon>
        <taxon>Fulvivirgaceae</taxon>
        <taxon>Fulvivirga</taxon>
    </lineage>
</organism>
<protein>
    <submittedName>
        <fullName evidence="2">Uncharacterized protein</fullName>
    </submittedName>
</protein>